<reference evidence="1" key="1">
    <citation type="submission" date="2014-11" db="EMBL/GenBank/DDBJ databases">
        <authorList>
            <person name="Amaro Gonzalez C."/>
        </authorList>
    </citation>
    <scope>NUCLEOTIDE SEQUENCE</scope>
</reference>
<organism evidence="1">
    <name type="scientific">Anguilla anguilla</name>
    <name type="common">European freshwater eel</name>
    <name type="synonym">Muraena anguilla</name>
    <dbReference type="NCBI Taxonomy" id="7936"/>
    <lineage>
        <taxon>Eukaryota</taxon>
        <taxon>Metazoa</taxon>
        <taxon>Chordata</taxon>
        <taxon>Craniata</taxon>
        <taxon>Vertebrata</taxon>
        <taxon>Euteleostomi</taxon>
        <taxon>Actinopterygii</taxon>
        <taxon>Neopterygii</taxon>
        <taxon>Teleostei</taxon>
        <taxon>Anguilliformes</taxon>
        <taxon>Anguillidae</taxon>
        <taxon>Anguilla</taxon>
    </lineage>
</organism>
<dbReference type="AlphaFoldDB" id="A0A0E9UZ08"/>
<accession>A0A0E9UZ08</accession>
<reference evidence="1" key="2">
    <citation type="journal article" date="2015" name="Fish Shellfish Immunol.">
        <title>Early steps in the European eel (Anguilla anguilla)-Vibrio vulnificus interaction in the gills: Role of the RtxA13 toxin.</title>
        <authorList>
            <person name="Callol A."/>
            <person name="Pajuelo D."/>
            <person name="Ebbesson L."/>
            <person name="Teles M."/>
            <person name="MacKenzie S."/>
            <person name="Amaro C."/>
        </authorList>
    </citation>
    <scope>NUCLEOTIDE SEQUENCE</scope>
</reference>
<sequence length="64" mass="7116">MCLQDFETFTCQTFGQQECAFVLLKSLSLKSGSLKSGGLKSFSVDGLKFHASPWHIKSKQQPFS</sequence>
<name>A0A0E9UZ08_ANGAN</name>
<evidence type="ECO:0000313" key="1">
    <source>
        <dbReference type="EMBL" id="JAH71114.1"/>
    </source>
</evidence>
<proteinExistence type="predicted"/>
<dbReference type="EMBL" id="GBXM01037463">
    <property type="protein sequence ID" value="JAH71114.1"/>
    <property type="molecule type" value="Transcribed_RNA"/>
</dbReference>
<protein>
    <submittedName>
        <fullName evidence="1">Uncharacterized protein</fullName>
    </submittedName>
</protein>